<evidence type="ECO:0000313" key="3">
    <source>
        <dbReference type="Proteomes" id="UP001172756"/>
    </source>
</evidence>
<evidence type="ECO:0000313" key="2">
    <source>
        <dbReference type="EMBL" id="MDN4484309.1"/>
    </source>
</evidence>
<dbReference type="RefSeq" id="WP_301160923.1">
    <property type="nucleotide sequence ID" value="NZ_JAUHQB010000010.1"/>
</dbReference>
<feature type="transmembrane region" description="Helical" evidence="1">
    <location>
        <begin position="177"/>
        <end position="195"/>
    </location>
</feature>
<organism evidence="2 3">
    <name type="scientific">Demequina lignilytica</name>
    <dbReference type="NCBI Taxonomy" id="3051663"/>
    <lineage>
        <taxon>Bacteria</taxon>
        <taxon>Bacillati</taxon>
        <taxon>Actinomycetota</taxon>
        <taxon>Actinomycetes</taxon>
        <taxon>Micrococcales</taxon>
        <taxon>Demequinaceae</taxon>
        <taxon>Demequina</taxon>
    </lineage>
</organism>
<dbReference type="EMBL" id="JAUHQB010000010">
    <property type="protein sequence ID" value="MDN4484309.1"/>
    <property type="molecule type" value="Genomic_DNA"/>
</dbReference>
<feature type="transmembrane region" description="Helical" evidence="1">
    <location>
        <begin position="224"/>
        <end position="243"/>
    </location>
</feature>
<feature type="transmembrane region" description="Helical" evidence="1">
    <location>
        <begin position="717"/>
        <end position="741"/>
    </location>
</feature>
<protein>
    <recommendedName>
        <fullName evidence="4">Membrane protein YfhO</fullName>
    </recommendedName>
</protein>
<gene>
    <name evidence="2" type="ORF">QQ002_12225</name>
</gene>
<feature type="transmembrane region" description="Helical" evidence="1">
    <location>
        <begin position="466"/>
        <end position="486"/>
    </location>
</feature>
<feature type="transmembrane region" description="Helical" evidence="1">
    <location>
        <begin position="353"/>
        <end position="371"/>
    </location>
</feature>
<feature type="transmembrane region" description="Helical" evidence="1">
    <location>
        <begin position="202"/>
        <end position="218"/>
    </location>
</feature>
<feature type="transmembrane region" description="Helical" evidence="1">
    <location>
        <begin position="30"/>
        <end position="49"/>
    </location>
</feature>
<dbReference type="AlphaFoldDB" id="A0AB35MKH3"/>
<comment type="caution">
    <text evidence="2">The sequence shown here is derived from an EMBL/GenBank/DDBJ whole genome shotgun (WGS) entry which is preliminary data.</text>
</comment>
<sequence>MRNATIGDGSRTATQAETSLERRAGAWHHVDHAVGALAIGGVVTAVLLLHRGTGFFATDDAINEFLPYLHEIGRIWAGGHVPTVTANSFSGGNYLIDFHRTPFHPLTIALGLLFYSTGKIGLTSAVFAFVITTATAYGAYGAARALGVRRVLAHGVALASATSPVLLFVYTSAWWNGALATATFTFVAWAAFAVLRRPRGRTVAAFFLASTLLFYSGWPIALVQYALFGIVVLFALWRGRAFGVDVPADGRGRRALALIGGALAAVLVAVPQVSEYLANGDLLDRVSEVGNEANRGVVTWLQLAGAAHPTGGDFWLSLGGDYQYWALPVGFVSVLVALAIAAPTRWRDLRGTAAPALAATAAVMALLTQLPQQFGPLLYPFRSITAVGFFVVLLAATVLTHSRGPWSRNRVLAVAAGYVVLAGVFIFRIPDPLDADRRAVAISVVVAILVVGLLALALASRRRTAAFAAAALLGPALVVLAVAPLFPQPAGALARALTSASAAAVPRAEDGLIAQIGAEDNDAWPAYHASRYLIAGSAILNGYDPVRQAAYAAALRVSNPKGFLRPSSLEYLAQPSDIEDRCRIDDLGVVAISSVVELPVEQVDALERCGFVRDRVGTTDVFTGGSAAGPAGGPTTRDQGLEVALVTLEDARVVVDVSNAADAAARLNFSRMWWPGYRATLDGTPLDVTPVDGFSVQVAIPAGASGELTLEYTPRSWGWSLPVGALGVALAGALAAFFAVLRRRQETDATLRDRMSEEASA</sequence>
<proteinExistence type="predicted"/>
<feature type="transmembrane region" description="Helical" evidence="1">
    <location>
        <begin position="322"/>
        <end position="341"/>
    </location>
</feature>
<keyword evidence="1" id="KW-0812">Transmembrane</keyword>
<reference evidence="2 3" key="1">
    <citation type="submission" date="2023-06" db="EMBL/GenBank/DDBJ databases">
        <title>SYSU T0a273.</title>
        <authorList>
            <person name="Gao L."/>
            <person name="Fang B.-Z."/>
            <person name="Li W.-J."/>
        </authorList>
    </citation>
    <scope>NUCLEOTIDE SEQUENCE [LARGE SCALE GENOMIC DNA]</scope>
    <source>
        <strain evidence="2 3">SYSU T0a273</strain>
    </source>
</reference>
<dbReference type="Proteomes" id="UP001172756">
    <property type="component" value="Unassembled WGS sequence"/>
</dbReference>
<feature type="transmembrane region" description="Helical" evidence="1">
    <location>
        <begin position="439"/>
        <end position="459"/>
    </location>
</feature>
<feature type="transmembrane region" description="Helical" evidence="1">
    <location>
        <begin position="377"/>
        <end position="399"/>
    </location>
</feature>
<feature type="transmembrane region" description="Helical" evidence="1">
    <location>
        <begin position="255"/>
        <end position="274"/>
    </location>
</feature>
<accession>A0AB35MKH3</accession>
<name>A0AB35MKH3_9MICO</name>
<evidence type="ECO:0000256" key="1">
    <source>
        <dbReference type="SAM" id="Phobius"/>
    </source>
</evidence>
<feature type="transmembrane region" description="Helical" evidence="1">
    <location>
        <begin position="411"/>
        <end position="427"/>
    </location>
</feature>
<feature type="transmembrane region" description="Helical" evidence="1">
    <location>
        <begin position="151"/>
        <end position="171"/>
    </location>
</feature>
<keyword evidence="1" id="KW-0472">Membrane</keyword>
<evidence type="ECO:0008006" key="4">
    <source>
        <dbReference type="Google" id="ProtNLM"/>
    </source>
</evidence>
<keyword evidence="1" id="KW-1133">Transmembrane helix</keyword>